<dbReference type="RefSeq" id="WP_344732244.1">
    <property type="nucleotide sequence ID" value="NZ_BAAAZH010000010.1"/>
</dbReference>
<proteinExistence type="predicted"/>
<dbReference type="InterPro" id="IPR013216">
    <property type="entry name" value="Methyltransf_11"/>
</dbReference>
<dbReference type="Gene3D" id="3.40.50.150">
    <property type="entry name" value="Vaccinia Virus protein VP39"/>
    <property type="match status" value="1"/>
</dbReference>
<evidence type="ECO:0000313" key="3">
    <source>
        <dbReference type="Proteomes" id="UP001501495"/>
    </source>
</evidence>
<dbReference type="SUPFAM" id="SSF53335">
    <property type="entry name" value="S-adenosyl-L-methionine-dependent methyltransferases"/>
    <property type="match status" value="1"/>
</dbReference>
<sequence length="192" mass="20240">MTHAVRRHYDDRAPTYDDNPMHRGIAAEVAGLAADASPGGVVLDVGTGTALVLRALPTGGRRVGIDLSPGMLARARAADPTLLLARADATRLPLPDASVDVVTCVTVLHLLPDPAAALAEWRRVLRPGGVAFTATFVAAGAPGPRQDFPRDHDSFRTPELLGARAEAAGLRLTASHRSDHGLDTLLVCRLER</sequence>
<dbReference type="PANTHER" id="PTHR43591">
    <property type="entry name" value="METHYLTRANSFERASE"/>
    <property type="match status" value="1"/>
</dbReference>
<feature type="domain" description="Methyltransferase type 11" evidence="1">
    <location>
        <begin position="43"/>
        <end position="132"/>
    </location>
</feature>
<organism evidence="2 3">
    <name type="scientific">Nocardioides fonticola</name>
    <dbReference type="NCBI Taxonomy" id="450363"/>
    <lineage>
        <taxon>Bacteria</taxon>
        <taxon>Bacillati</taxon>
        <taxon>Actinomycetota</taxon>
        <taxon>Actinomycetes</taxon>
        <taxon>Propionibacteriales</taxon>
        <taxon>Nocardioidaceae</taxon>
        <taxon>Nocardioides</taxon>
    </lineage>
</organism>
<comment type="caution">
    <text evidence="2">The sequence shown here is derived from an EMBL/GenBank/DDBJ whole genome shotgun (WGS) entry which is preliminary data.</text>
</comment>
<accession>A0ABP7XFL0</accession>
<dbReference type="PANTHER" id="PTHR43591:SF99">
    <property type="entry name" value="OS06G0646000 PROTEIN"/>
    <property type="match status" value="1"/>
</dbReference>
<dbReference type="Pfam" id="PF08241">
    <property type="entry name" value="Methyltransf_11"/>
    <property type="match status" value="1"/>
</dbReference>
<dbReference type="CDD" id="cd02440">
    <property type="entry name" value="AdoMet_MTases"/>
    <property type="match status" value="1"/>
</dbReference>
<evidence type="ECO:0000313" key="2">
    <source>
        <dbReference type="EMBL" id="GAA4113608.1"/>
    </source>
</evidence>
<name>A0ABP7XFL0_9ACTN</name>
<protein>
    <recommendedName>
        <fullName evidence="1">Methyltransferase type 11 domain-containing protein</fullName>
    </recommendedName>
</protein>
<dbReference type="EMBL" id="BAAAZH010000010">
    <property type="protein sequence ID" value="GAA4113608.1"/>
    <property type="molecule type" value="Genomic_DNA"/>
</dbReference>
<reference evidence="3" key="1">
    <citation type="journal article" date="2019" name="Int. J. Syst. Evol. Microbiol.">
        <title>The Global Catalogue of Microorganisms (GCM) 10K type strain sequencing project: providing services to taxonomists for standard genome sequencing and annotation.</title>
        <authorList>
            <consortium name="The Broad Institute Genomics Platform"/>
            <consortium name="The Broad Institute Genome Sequencing Center for Infectious Disease"/>
            <person name="Wu L."/>
            <person name="Ma J."/>
        </authorList>
    </citation>
    <scope>NUCLEOTIDE SEQUENCE [LARGE SCALE GENOMIC DNA]</scope>
    <source>
        <strain evidence="3">JCM 16703</strain>
    </source>
</reference>
<dbReference type="InterPro" id="IPR029063">
    <property type="entry name" value="SAM-dependent_MTases_sf"/>
</dbReference>
<keyword evidence="3" id="KW-1185">Reference proteome</keyword>
<evidence type="ECO:0000259" key="1">
    <source>
        <dbReference type="Pfam" id="PF08241"/>
    </source>
</evidence>
<dbReference type="Proteomes" id="UP001501495">
    <property type="component" value="Unassembled WGS sequence"/>
</dbReference>
<gene>
    <name evidence="2" type="ORF">GCM10022215_10870</name>
</gene>